<dbReference type="RefSeq" id="WP_107573931.1">
    <property type="nucleotide sequence ID" value="NZ_PZPL01000001.1"/>
</dbReference>
<evidence type="ECO:0000256" key="8">
    <source>
        <dbReference type="PIRSR" id="PIRSR038994-3"/>
    </source>
</evidence>
<accession>A0A2T4URM2</accession>
<dbReference type="SUPFAM" id="SSF51556">
    <property type="entry name" value="Metallo-dependent hydrolases"/>
    <property type="match status" value="1"/>
</dbReference>
<feature type="binding site" evidence="8">
    <location>
        <position position="217"/>
    </location>
    <ligand>
        <name>Zn(2+)</name>
        <dbReference type="ChEBI" id="CHEBI:29105"/>
    </ligand>
</feature>
<dbReference type="Pfam" id="PF01979">
    <property type="entry name" value="Amidohydro_1"/>
    <property type="match status" value="1"/>
</dbReference>
<dbReference type="Gene3D" id="2.30.40.10">
    <property type="entry name" value="Urease, subunit C, domain 1"/>
    <property type="match status" value="1"/>
</dbReference>
<feature type="binding site" evidence="7">
    <location>
        <position position="228"/>
    </location>
    <ligand>
        <name>substrate</name>
    </ligand>
</feature>
<dbReference type="AlphaFoldDB" id="A0A2T4URM2"/>
<dbReference type="PANTHER" id="PTHR11113:SF14">
    <property type="entry name" value="N-ACETYLGLUCOSAMINE-6-PHOSPHATE DEACETYLASE"/>
    <property type="match status" value="1"/>
</dbReference>
<reference evidence="10 11" key="1">
    <citation type="submission" date="2018-03" db="EMBL/GenBank/DDBJ databases">
        <title>Bacteriophage NCPPB3778 and a type I-E CRISPR drive the evolution of the US Biological Select Agent, Rathayibacter toxicus.</title>
        <authorList>
            <person name="Davis E.W.II."/>
            <person name="Tabima J.F."/>
            <person name="Weisberg A.J."/>
            <person name="Dantas Lopes L."/>
            <person name="Wiseman M.S."/>
            <person name="Wiseman M.S."/>
            <person name="Pupko T."/>
            <person name="Belcher M.S."/>
            <person name="Sechler A.J."/>
            <person name="Tancos M.A."/>
            <person name="Schroeder B.K."/>
            <person name="Murray T.D."/>
            <person name="Luster D.G."/>
            <person name="Schneider W.L."/>
            <person name="Rogers E."/>
            <person name="Andreote F.D."/>
            <person name="Grunwald N.J."/>
            <person name="Putnam M.L."/>
            <person name="Chang J.H."/>
        </authorList>
    </citation>
    <scope>NUCLEOTIDE SEQUENCE [LARGE SCALE GENOMIC DNA]</scope>
    <source>
        <strain evidence="10 11">DSM 15933</strain>
    </source>
</reference>
<feature type="domain" description="Amidohydrolase-related" evidence="9">
    <location>
        <begin position="55"/>
        <end position="366"/>
    </location>
</feature>
<feature type="binding site" evidence="8">
    <location>
        <position position="196"/>
    </location>
    <ligand>
        <name>Zn(2+)</name>
        <dbReference type="ChEBI" id="CHEBI:29105"/>
    </ligand>
</feature>
<dbReference type="NCBIfam" id="TIGR00221">
    <property type="entry name" value="nagA"/>
    <property type="match status" value="1"/>
</dbReference>
<comment type="similarity">
    <text evidence="1 5">Belongs to the metallo-dependent hydrolases superfamily. NagA family.</text>
</comment>
<feature type="binding site" evidence="7">
    <location>
        <position position="141"/>
    </location>
    <ligand>
        <name>substrate</name>
    </ligand>
</feature>
<sequence length="382" mass="38773">MSTALVVHRARLVDARGIVEDGWVAASDGAITATGTGDSWRGLAAAEVVDAGGATLVPGFVDLHVHGGGGAAADDGADAIARMLAVHRAHGTTRSVLSLVAAPLGELECSLAVIADLAAADPLVLGSHLEGPFLAPGRRGAHALEALALPTPEVVDRLLEAARGTLVQVTVAPELPGALDTISRFAAAGVVVALGHTEADADLARTAVDRGVRLMTHAFNAMPGIHHRAPGPVPTALADPRVVLELILDGEHVHPDVARLAFAAAPDRVALVTDAMAAAGSADGVYRLGGLDVSVQEGRAVLGGTDTLAGSTLTQDRALRLALDAVGLPEPVAVGALTATPARVLGRTDLGLLQPGHRADLVLLDASHRVEWVRAEGRLLGV</sequence>
<gene>
    <name evidence="10" type="primary">nagA</name>
    <name evidence="10" type="ORF">C1I63_04490</name>
</gene>
<dbReference type="Proteomes" id="UP000241085">
    <property type="component" value="Unassembled WGS sequence"/>
</dbReference>
<name>A0A2T4URM2_9MICO</name>
<feature type="binding site" evidence="8">
    <location>
        <position position="130"/>
    </location>
    <ligand>
        <name>Zn(2+)</name>
        <dbReference type="ChEBI" id="CHEBI:29105"/>
    </ligand>
</feature>
<dbReference type="InterPro" id="IPR032466">
    <property type="entry name" value="Metal_Hydrolase"/>
</dbReference>
<dbReference type="InterPro" id="IPR003764">
    <property type="entry name" value="GlcNAc_6-P_deAcase"/>
</dbReference>
<comment type="cofactor">
    <cofactor evidence="8">
        <name>a divalent metal cation</name>
        <dbReference type="ChEBI" id="CHEBI:60240"/>
    </cofactor>
    <text evidence="8">Binds 1 divalent metal cation per subunit.</text>
</comment>
<dbReference type="GO" id="GO:0046872">
    <property type="term" value="F:metal ion binding"/>
    <property type="evidence" value="ECO:0007669"/>
    <property type="project" value="UniProtKB-KW"/>
</dbReference>
<feature type="active site" description="Proton donor/acceptor" evidence="6">
    <location>
        <position position="274"/>
    </location>
</feature>
<organism evidence="10 11">
    <name type="scientific">Rathayibacter caricis DSM 15933</name>
    <dbReference type="NCBI Taxonomy" id="1328867"/>
    <lineage>
        <taxon>Bacteria</taxon>
        <taxon>Bacillati</taxon>
        <taxon>Actinomycetota</taxon>
        <taxon>Actinomycetes</taxon>
        <taxon>Micrococcales</taxon>
        <taxon>Microbacteriaceae</taxon>
        <taxon>Rathayibacter</taxon>
    </lineage>
</organism>
<keyword evidence="4 5" id="KW-0119">Carbohydrate metabolism</keyword>
<protein>
    <submittedName>
        <fullName evidence="10">N-acetylglucosamine-6-phosphate deacetylase</fullName>
    </submittedName>
</protein>
<comment type="caution">
    <text evidence="10">The sequence shown here is derived from an EMBL/GenBank/DDBJ whole genome shotgun (WGS) entry which is preliminary data.</text>
</comment>
<keyword evidence="3 5" id="KW-0378">Hydrolase</keyword>
<feature type="binding site" evidence="7">
    <location>
        <position position="252"/>
    </location>
    <ligand>
        <name>substrate</name>
    </ligand>
</feature>
<evidence type="ECO:0000313" key="10">
    <source>
        <dbReference type="EMBL" id="PTL72173.1"/>
    </source>
</evidence>
<evidence type="ECO:0000256" key="1">
    <source>
        <dbReference type="ARBA" id="ARBA00010716"/>
    </source>
</evidence>
<feature type="binding site" evidence="7">
    <location>
        <begin position="220"/>
        <end position="221"/>
    </location>
    <ligand>
        <name>substrate</name>
    </ligand>
</feature>
<dbReference type="PANTHER" id="PTHR11113">
    <property type="entry name" value="N-ACETYLGLUCOSAMINE-6-PHOSPHATE DEACETYLASE"/>
    <property type="match status" value="1"/>
</dbReference>
<keyword evidence="11" id="KW-1185">Reference proteome</keyword>
<dbReference type="InterPro" id="IPR006680">
    <property type="entry name" value="Amidohydro-rel"/>
</dbReference>
<dbReference type="EMBL" id="PZPL01000001">
    <property type="protein sequence ID" value="PTL72173.1"/>
    <property type="molecule type" value="Genomic_DNA"/>
</dbReference>
<evidence type="ECO:0000256" key="7">
    <source>
        <dbReference type="PIRSR" id="PIRSR038994-2"/>
    </source>
</evidence>
<evidence type="ECO:0000313" key="11">
    <source>
        <dbReference type="Proteomes" id="UP000241085"/>
    </source>
</evidence>
<evidence type="ECO:0000256" key="5">
    <source>
        <dbReference type="PIRNR" id="PIRNR038994"/>
    </source>
</evidence>
<proteinExistence type="inferred from homology"/>
<evidence type="ECO:0000256" key="6">
    <source>
        <dbReference type="PIRSR" id="PIRSR038994-1"/>
    </source>
</evidence>
<dbReference type="Gene3D" id="3.20.20.140">
    <property type="entry name" value="Metal-dependent hydrolases"/>
    <property type="match status" value="1"/>
</dbReference>
<feature type="binding site" evidence="7">
    <location>
        <begin position="308"/>
        <end position="310"/>
    </location>
    <ligand>
        <name>substrate</name>
    </ligand>
</feature>
<evidence type="ECO:0000256" key="4">
    <source>
        <dbReference type="ARBA" id="ARBA00023277"/>
    </source>
</evidence>
<evidence type="ECO:0000256" key="3">
    <source>
        <dbReference type="ARBA" id="ARBA00022801"/>
    </source>
</evidence>
<dbReference type="SUPFAM" id="SSF51338">
    <property type="entry name" value="Composite domain of metallo-dependent hydrolases"/>
    <property type="match status" value="1"/>
</dbReference>
<dbReference type="GO" id="GO:0008448">
    <property type="term" value="F:N-acetylglucosamine-6-phosphate deacetylase activity"/>
    <property type="evidence" value="ECO:0007669"/>
    <property type="project" value="InterPro"/>
</dbReference>
<keyword evidence="2 8" id="KW-0479">Metal-binding</keyword>
<dbReference type="InterPro" id="IPR011059">
    <property type="entry name" value="Metal-dep_hydrolase_composite"/>
</dbReference>
<evidence type="ECO:0000256" key="2">
    <source>
        <dbReference type="ARBA" id="ARBA00022723"/>
    </source>
</evidence>
<evidence type="ECO:0000259" key="9">
    <source>
        <dbReference type="Pfam" id="PF01979"/>
    </source>
</evidence>
<dbReference type="PIRSF" id="PIRSF038994">
    <property type="entry name" value="NagA"/>
    <property type="match status" value="1"/>
</dbReference>
<dbReference type="GO" id="GO:0006046">
    <property type="term" value="P:N-acetylglucosamine catabolic process"/>
    <property type="evidence" value="ECO:0007669"/>
    <property type="project" value="TreeGrafter"/>
</dbReference>